<dbReference type="SMART" id="SM00418">
    <property type="entry name" value="HTH_ARSR"/>
    <property type="match status" value="1"/>
</dbReference>
<accession>A0ABP8JNW3</accession>
<dbReference type="Proteomes" id="UP001500390">
    <property type="component" value="Unassembled WGS sequence"/>
</dbReference>
<dbReference type="InterPro" id="IPR036388">
    <property type="entry name" value="WH-like_DNA-bd_sf"/>
</dbReference>
<feature type="domain" description="HTH arsR-type" evidence="1">
    <location>
        <begin position="7"/>
        <end position="115"/>
    </location>
</feature>
<reference evidence="3" key="1">
    <citation type="journal article" date="2019" name="Int. J. Syst. Evol. Microbiol.">
        <title>The Global Catalogue of Microorganisms (GCM) 10K type strain sequencing project: providing services to taxonomists for standard genome sequencing and annotation.</title>
        <authorList>
            <consortium name="The Broad Institute Genomics Platform"/>
            <consortium name="The Broad Institute Genome Sequencing Center for Infectious Disease"/>
            <person name="Wu L."/>
            <person name="Ma J."/>
        </authorList>
    </citation>
    <scope>NUCLEOTIDE SEQUENCE [LARGE SCALE GENOMIC DNA]</scope>
    <source>
        <strain evidence="3">JCM 17738</strain>
    </source>
</reference>
<gene>
    <name evidence="2" type="ORF">GCM10023153_13300</name>
</gene>
<dbReference type="CDD" id="cd00090">
    <property type="entry name" value="HTH_ARSR"/>
    <property type="match status" value="1"/>
</dbReference>
<keyword evidence="3" id="KW-1185">Reference proteome</keyword>
<organism evidence="2 3">
    <name type="scientific">Ornithinibacter aureus</name>
    <dbReference type="NCBI Taxonomy" id="622664"/>
    <lineage>
        <taxon>Bacteria</taxon>
        <taxon>Bacillati</taxon>
        <taxon>Actinomycetota</taxon>
        <taxon>Actinomycetes</taxon>
        <taxon>Micrococcales</taxon>
        <taxon>Intrasporangiaceae</taxon>
        <taxon>Ornithinibacter</taxon>
    </lineage>
</organism>
<protein>
    <submittedName>
        <fullName evidence="2">Helix-turn-helix domain-containing protein</fullName>
    </submittedName>
</protein>
<proteinExistence type="predicted"/>
<dbReference type="InterPro" id="IPR036390">
    <property type="entry name" value="WH_DNA-bd_sf"/>
</dbReference>
<dbReference type="Pfam" id="PF12840">
    <property type="entry name" value="HTH_20"/>
    <property type="match status" value="1"/>
</dbReference>
<sequence length="261" mass="27356">MSAPTDDLGPAAVLASPVRRRLLDALSHATATRHDPTDPVGLTAADLAEHVGLHVTTVRFHLDQLVAAGLVEASFHRSGSAGRPRKLYAPVQGSLAEVDVAGEADALRLLSGLLAGVLADSSGGVAPTPLETGRRWALEHVQADPAARPASTPGQWLSKVGRMLDVLHEWGYTPEMSTSDGGRTARLVLKDCPFLALAVDNPAVVCGIHRGLITGSMEQFGEPDTEIGLEPFVGPTTCVAHVSTRTPFRDKTSATATKETA</sequence>
<evidence type="ECO:0000259" key="1">
    <source>
        <dbReference type="SMART" id="SM00418"/>
    </source>
</evidence>
<dbReference type="InterPro" id="IPR001845">
    <property type="entry name" value="HTH_ArsR_DNA-bd_dom"/>
</dbReference>
<dbReference type="InterPro" id="IPR011991">
    <property type="entry name" value="ArsR-like_HTH"/>
</dbReference>
<dbReference type="Gene3D" id="1.10.10.10">
    <property type="entry name" value="Winged helix-like DNA-binding domain superfamily/Winged helix DNA-binding domain"/>
    <property type="match status" value="1"/>
</dbReference>
<dbReference type="EMBL" id="BAABFX010000022">
    <property type="protein sequence ID" value="GAA4393392.1"/>
    <property type="molecule type" value="Genomic_DNA"/>
</dbReference>
<evidence type="ECO:0000313" key="3">
    <source>
        <dbReference type="Proteomes" id="UP001500390"/>
    </source>
</evidence>
<evidence type="ECO:0000313" key="2">
    <source>
        <dbReference type="EMBL" id="GAA4393392.1"/>
    </source>
</evidence>
<comment type="caution">
    <text evidence="2">The sequence shown here is derived from an EMBL/GenBank/DDBJ whole genome shotgun (WGS) entry which is preliminary data.</text>
</comment>
<dbReference type="RefSeq" id="WP_246196927.1">
    <property type="nucleotide sequence ID" value="NZ_BAABFX010000022.1"/>
</dbReference>
<name>A0ABP8JNW3_9MICO</name>
<dbReference type="SUPFAM" id="SSF46785">
    <property type="entry name" value="Winged helix' DNA-binding domain"/>
    <property type="match status" value="1"/>
</dbReference>